<keyword evidence="3" id="KW-0547">Nucleotide-binding</keyword>
<accession>A0A7K8KH13</accession>
<gene>
    <name evidence="6" type="primary">Mfhas1_1</name>
    <name evidence="6" type="ORF">LOPRUF_R08623</name>
</gene>
<dbReference type="InterPro" id="IPR020859">
    <property type="entry name" value="ROC"/>
</dbReference>
<evidence type="ECO:0000313" key="7">
    <source>
        <dbReference type="Proteomes" id="UP000533896"/>
    </source>
</evidence>
<dbReference type="Gene3D" id="3.30.70.1390">
    <property type="entry name" value="ROC domain from the Parkinson's disease-associated leucine-rich repeat kinase 2"/>
    <property type="match status" value="1"/>
</dbReference>
<name>A0A7K8KH13_9AVES</name>
<dbReference type="SMART" id="SM00369">
    <property type="entry name" value="LRR_TYP"/>
    <property type="match status" value="11"/>
</dbReference>
<feature type="region of interest" description="Disordered" evidence="4">
    <location>
        <begin position="373"/>
        <end position="392"/>
    </location>
</feature>
<dbReference type="InterPro" id="IPR027417">
    <property type="entry name" value="P-loop_NTPase"/>
</dbReference>
<dbReference type="PROSITE" id="PS51424">
    <property type="entry name" value="ROC"/>
    <property type="match status" value="1"/>
</dbReference>
<comment type="caution">
    <text evidence="6">The sequence shown here is derived from an EMBL/GenBank/DDBJ whole genome shotgun (WGS) entry which is preliminary data.</text>
</comment>
<evidence type="ECO:0000256" key="3">
    <source>
        <dbReference type="ARBA" id="ARBA00022741"/>
    </source>
</evidence>
<keyword evidence="2" id="KW-0677">Repeat</keyword>
<dbReference type="SUPFAM" id="SSF52058">
    <property type="entry name" value="L domain-like"/>
    <property type="match status" value="1"/>
</dbReference>
<dbReference type="Proteomes" id="UP000533896">
    <property type="component" value="Unassembled WGS sequence"/>
</dbReference>
<dbReference type="SMART" id="SM00364">
    <property type="entry name" value="LRR_BAC"/>
    <property type="match status" value="10"/>
</dbReference>
<keyword evidence="7" id="KW-1185">Reference proteome</keyword>
<dbReference type="PANTHER" id="PTHR48051">
    <property type="match status" value="1"/>
</dbReference>
<proteinExistence type="predicted"/>
<dbReference type="OrthoDB" id="676979at2759"/>
<dbReference type="SUPFAM" id="SSF52540">
    <property type="entry name" value="P-loop containing nucleoside triphosphate hydrolases"/>
    <property type="match status" value="1"/>
</dbReference>
<evidence type="ECO:0000313" key="6">
    <source>
        <dbReference type="EMBL" id="NXE14585.1"/>
    </source>
</evidence>
<dbReference type="PROSITE" id="PS51450">
    <property type="entry name" value="LRR"/>
    <property type="match status" value="4"/>
</dbReference>
<dbReference type="InterPro" id="IPR001611">
    <property type="entry name" value="Leu-rich_rpt"/>
</dbReference>
<dbReference type="PANTHER" id="PTHR48051:SF48">
    <property type="entry name" value="MULTIFUNCTIONAL ROCO FAMILY SIGNALING REGULATOR 1"/>
    <property type="match status" value="1"/>
</dbReference>
<feature type="non-terminal residue" evidence="6">
    <location>
        <position position="1"/>
    </location>
</feature>
<dbReference type="SUPFAM" id="SSF82615">
    <property type="entry name" value="Polo-box domain"/>
    <property type="match status" value="1"/>
</dbReference>
<reference evidence="6 7" key="1">
    <citation type="submission" date="2019-09" db="EMBL/GenBank/DDBJ databases">
        <title>Bird 10,000 Genomes (B10K) Project - Family phase.</title>
        <authorList>
            <person name="Zhang G."/>
        </authorList>
    </citation>
    <scope>NUCLEOTIDE SEQUENCE [LARGE SCALE GENOMIC DNA]</scope>
    <source>
        <strain evidence="6">B10K-CU-031-23</strain>
    </source>
</reference>
<dbReference type="PRINTS" id="PR00019">
    <property type="entry name" value="LEURICHRPT"/>
</dbReference>
<keyword evidence="1" id="KW-0433">Leucine-rich repeat</keyword>
<dbReference type="Pfam" id="PF13855">
    <property type="entry name" value="LRR_8"/>
    <property type="match status" value="3"/>
</dbReference>
<dbReference type="EMBL" id="VWYV01001383">
    <property type="protein sequence ID" value="NXE14585.1"/>
    <property type="molecule type" value="Genomic_DNA"/>
</dbReference>
<dbReference type="Gene3D" id="3.80.10.10">
    <property type="entry name" value="Ribonuclease Inhibitor"/>
    <property type="match status" value="3"/>
</dbReference>
<dbReference type="InterPro" id="IPR050216">
    <property type="entry name" value="LRR_domain-containing"/>
</dbReference>
<evidence type="ECO:0000256" key="2">
    <source>
        <dbReference type="ARBA" id="ARBA00022737"/>
    </source>
</evidence>
<dbReference type="InterPro" id="IPR003591">
    <property type="entry name" value="Leu-rich_rpt_typical-subtyp"/>
</dbReference>
<dbReference type="InterPro" id="IPR032675">
    <property type="entry name" value="LRR_dom_sf"/>
</dbReference>
<sequence>RGLEELPEEVGAALSGLRVLSLRRNQLCRLPAAALRHLGRLAELDLSHNRLRGLGDGGALAGLRGLRKLSLSHNELGAEGPGLPPRLAELGRLEELDLSFNRLRRLPEDLARLQHLRALDVDHNLLPSFPAALLELAALEELDCSGNRHLGALPEGIAALSRLKILWLSGTGLAALPEGLCQLSALESLMLDGNRLRALPAGFGSLQRLKMLNLSSNLLGEFPAAILALPSLEELYLSRNQLTLLPPHLCQLRQLRTLWLDNNRIRYLPDSIVLLHSLEELVLQGNQIAILPEGFGQLSRVTLWKIKDNPLIQPPYEVCMKGIPYIAAYQQELAHSQPALKPRLKLVLMGLKDAGKTLLRRCLMEEDGQREDVGSLEAGTAQPRGCPGQHQDTGRGIEVMDWTADAERGLTFIVYELAGDPSYDVIQSFFLSPGALYVLVVNLSAYIPQHFYPSVGYFLHWLGSKVPHAVVCMVGTHADLCAERELEEKCLDIHHQIAQQEKRDAEGLQSLVQQVDEALGQDFDLRCSSPHAAFYGVSDKNLRRKKAQFQFLLNHRPQILSPVLPFSCRDRCQVRRLRDKLLSVAEHRDIFPNLHRVLPKSWQVLEELHFQPQAQQLWLSWWDSARLGLQAGLTEDRLQSALSYLHESGKLLYFEEHLTLREYVFHNLPRLIDILNVFCQRDATVLLQKLLSDTHIDELRATQLHHYVEGFLLHGLLPAHVIRLLLKPHIQSREDLQLILELLEKMGLCYCVNKPKCKPLNGAAAWYKFPCYVKNEVPHAEAWINGTNLSGQSFVVEQLQIEYSFPFIFPPGLFARYSVQINSHVVQRSDGKYQIYAYRGKVPVVVSYRPARGTLQPDTLSIASHASLPNIWTAWQAITPLVEELNVLLQEWPGLYYTVHVLCSKCLKRGSPNPHTFPGELLSQPRPEGLTEIICPKNGSERVNVALVYPPTPTVTSPCSK</sequence>
<protein>
    <submittedName>
        <fullName evidence="6">MFHA1 protein</fullName>
    </submittedName>
</protein>
<evidence type="ECO:0000256" key="1">
    <source>
        <dbReference type="ARBA" id="ARBA00022614"/>
    </source>
</evidence>
<evidence type="ECO:0000259" key="5">
    <source>
        <dbReference type="PROSITE" id="PS51424"/>
    </source>
</evidence>
<organism evidence="6 7">
    <name type="scientific">Lophotis ruficrista</name>
    <dbReference type="NCBI Taxonomy" id="172689"/>
    <lineage>
        <taxon>Eukaryota</taxon>
        <taxon>Metazoa</taxon>
        <taxon>Chordata</taxon>
        <taxon>Craniata</taxon>
        <taxon>Vertebrata</taxon>
        <taxon>Euteleostomi</taxon>
        <taxon>Archelosauria</taxon>
        <taxon>Archosauria</taxon>
        <taxon>Dinosauria</taxon>
        <taxon>Saurischia</taxon>
        <taxon>Theropoda</taxon>
        <taxon>Coelurosauria</taxon>
        <taxon>Aves</taxon>
        <taxon>Neognathae</taxon>
        <taxon>Neoaves</taxon>
        <taxon>Otidimorphae</taxon>
        <taxon>Otidiformes</taxon>
        <taxon>Otididae</taxon>
        <taxon>Lophotis</taxon>
    </lineage>
</organism>
<evidence type="ECO:0000256" key="4">
    <source>
        <dbReference type="SAM" id="MobiDB-lite"/>
    </source>
</evidence>
<dbReference type="GO" id="GO:0000166">
    <property type="term" value="F:nucleotide binding"/>
    <property type="evidence" value="ECO:0007669"/>
    <property type="project" value="UniProtKB-KW"/>
</dbReference>
<dbReference type="GO" id="GO:0005737">
    <property type="term" value="C:cytoplasm"/>
    <property type="evidence" value="ECO:0007669"/>
    <property type="project" value="TreeGrafter"/>
</dbReference>
<feature type="non-terminal residue" evidence="6">
    <location>
        <position position="961"/>
    </location>
</feature>
<dbReference type="AlphaFoldDB" id="A0A7K8KH13"/>
<feature type="domain" description="Roc" evidence="5">
    <location>
        <begin position="337"/>
        <end position="588"/>
    </location>
</feature>
<dbReference type="GO" id="GO:0009966">
    <property type="term" value="P:regulation of signal transduction"/>
    <property type="evidence" value="ECO:0007669"/>
    <property type="project" value="UniProtKB-ARBA"/>
</dbReference>
<dbReference type="Gene3D" id="3.40.50.300">
    <property type="entry name" value="P-loop containing nucleotide triphosphate hydrolases"/>
    <property type="match status" value="1"/>
</dbReference>